<evidence type="ECO:0000313" key="9">
    <source>
        <dbReference type="EMBL" id="MVB12926.1"/>
    </source>
</evidence>
<evidence type="ECO:0000256" key="3">
    <source>
        <dbReference type="ARBA" id="ARBA00009370"/>
    </source>
</evidence>
<feature type="domain" description="Peptidase S26" evidence="8">
    <location>
        <begin position="25"/>
        <end position="184"/>
    </location>
</feature>
<reference evidence="9 11" key="1">
    <citation type="submission" date="2019-09" db="EMBL/GenBank/DDBJ databases">
        <title>Genome sequence of Clostridium sp. EA1.</title>
        <authorList>
            <person name="Poehlein A."/>
            <person name="Bengelsdorf F.R."/>
            <person name="Daniel R."/>
        </authorList>
    </citation>
    <scope>NUCLEOTIDE SEQUENCE [LARGE SCALE GENOMIC DNA]</scope>
    <source>
        <strain evidence="9 11">EA1</strain>
    </source>
</reference>
<keyword evidence="7" id="KW-0812">Transmembrane</keyword>
<keyword evidence="7" id="KW-0472">Membrane</keyword>
<dbReference type="CDD" id="cd06530">
    <property type="entry name" value="S26_SPase_I"/>
    <property type="match status" value="1"/>
</dbReference>
<dbReference type="EMBL" id="VWXL01000106">
    <property type="protein sequence ID" value="MVB12926.1"/>
    <property type="molecule type" value="Genomic_DNA"/>
</dbReference>
<dbReference type="InterPro" id="IPR019758">
    <property type="entry name" value="Pept_S26A_signal_pept_1_CS"/>
</dbReference>
<dbReference type="OrthoDB" id="9802919at2"/>
<dbReference type="Pfam" id="PF10502">
    <property type="entry name" value="Peptidase_S26"/>
    <property type="match status" value="1"/>
</dbReference>
<evidence type="ECO:0000256" key="7">
    <source>
        <dbReference type="RuleBase" id="RU362042"/>
    </source>
</evidence>
<comment type="similarity">
    <text evidence="3 7">Belongs to the peptidase S26 family.</text>
</comment>
<keyword evidence="7" id="KW-1133">Transmembrane helix</keyword>
<keyword evidence="5 7" id="KW-0378">Hydrolase</keyword>
<dbReference type="PRINTS" id="PR00727">
    <property type="entry name" value="LEADERPTASE"/>
</dbReference>
<accession>A0A7G8TCI7</accession>
<evidence type="ECO:0000313" key="10">
    <source>
        <dbReference type="EMBL" id="QNK41328.1"/>
    </source>
</evidence>
<evidence type="ECO:0000313" key="12">
    <source>
        <dbReference type="Proteomes" id="UP000515909"/>
    </source>
</evidence>
<evidence type="ECO:0000256" key="5">
    <source>
        <dbReference type="ARBA" id="ARBA00022801"/>
    </source>
</evidence>
<dbReference type="Gene3D" id="2.10.109.10">
    <property type="entry name" value="Umud Fragment, subunit A"/>
    <property type="match status" value="1"/>
</dbReference>
<organism evidence="9 11">
    <name type="scientific">Caproicibacter fermentans</name>
    <dbReference type="NCBI Taxonomy" id="2576756"/>
    <lineage>
        <taxon>Bacteria</taxon>
        <taxon>Bacillati</taxon>
        <taxon>Bacillota</taxon>
        <taxon>Clostridia</taxon>
        <taxon>Eubacteriales</taxon>
        <taxon>Acutalibacteraceae</taxon>
        <taxon>Caproicibacter</taxon>
    </lineage>
</organism>
<dbReference type="KEGG" id="cfem:HCR03_03270"/>
<name>A0A6N8I467_9FIRM</name>
<evidence type="ECO:0000256" key="4">
    <source>
        <dbReference type="ARBA" id="ARBA00013208"/>
    </source>
</evidence>
<dbReference type="Proteomes" id="UP000469440">
    <property type="component" value="Unassembled WGS sequence"/>
</dbReference>
<evidence type="ECO:0000256" key="2">
    <source>
        <dbReference type="ARBA" id="ARBA00004401"/>
    </source>
</evidence>
<proteinExistence type="inferred from homology"/>
<dbReference type="PROSITE" id="PS00760">
    <property type="entry name" value="SPASE_I_2"/>
    <property type="match status" value="1"/>
</dbReference>
<dbReference type="EC" id="3.4.21.89" evidence="4 7"/>
<dbReference type="InterPro" id="IPR019757">
    <property type="entry name" value="Pept_S26A_signal_pept_1_Lys-AS"/>
</dbReference>
<dbReference type="GO" id="GO:0009003">
    <property type="term" value="F:signal peptidase activity"/>
    <property type="evidence" value="ECO:0007669"/>
    <property type="project" value="UniProtKB-EC"/>
</dbReference>
<dbReference type="InterPro" id="IPR036286">
    <property type="entry name" value="LexA/Signal_pep-like_sf"/>
</dbReference>
<feature type="transmembrane region" description="Helical" evidence="7">
    <location>
        <begin position="27"/>
        <end position="48"/>
    </location>
</feature>
<evidence type="ECO:0000313" key="11">
    <source>
        <dbReference type="Proteomes" id="UP000469440"/>
    </source>
</evidence>
<accession>A0A6N8I467</accession>
<feature type="active site" evidence="6">
    <location>
        <position position="97"/>
    </location>
</feature>
<dbReference type="InterPro" id="IPR000223">
    <property type="entry name" value="Pept_S26A_signal_pept_1"/>
</dbReference>
<dbReference type="InterPro" id="IPR019533">
    <property type="entry name" value="Peptidase_S26"/>
</dbReference>
<dbReference type="GO" id="GO:0005886">
    <property type="term" value="C:plasma membrane"/>
    <property type="evidence" value="ECO:0007669"/>
    <property type="project" value="UniProtKB-SubCell"/>
</dbReference>
<feature type="active site" evidence="6">
    <location>
        <position position="56"/>
    </location>
</feature>
<dbReference type="GO" id="GO:0004252">
    <property type="term" value="F:serine-type endopeptidase activity"/>
    <property type="evidence" value="ECO:0007669"/>
    <property type="project" value="InterPro"/>
</dbReference>
<evidence type="ECO:0000259" key="8">
    <source>
        <dbReference type="Pfam" id="PF10502"/>
    </source>
</evidence>
<protein>
    <recommendedName>
        <fullName evidence="4 7">Signal peptidase I</fullName>
        <ecNumber evidence="4 7">3.4.21.89</ecNumber>
    </recommendedName>
</protein>
<dbReference type="EMBL" id="CP060286">
    <property type="protein sequence ID" value="QNK41328.1"/>
    <property type="molecule type" value="Genomic_DNA"/>
</dbReference>
<dbReference type="RefSeq" id="WP_066644115.1">
    <property type="nucleotide sequence ID" value="NZ_CP060286.1"/>
</dbReference>
<comment type="catalytic activity">
    <reaction evidence="1 7">
        <text>Cleavage of hydrophobic, N-terminal signal or leader sequences from secreted and periplasmic proteins.</text>
        <dbReference type="EC" id="3.4.21.89"/>
    </reaction>
</comment>
<evidence type="ECO:0000256" key="1">
    <source>
        <dbReference type="ARBA" id="ARBA00000677"/>
    </source>
</evidence>
<keyword evidence="7" id="KW-0645">Protease</keyword>
<reference evidence="10 12" key="2">
    <citation type="submission" date="2020-08" db="EMBL/GenBank/DDBJ databases">
        <title>The isolate Caproiciproducens sp. 7D4C2 produces n-caproate at mildly acidic conditions from hexoses: genome and rBOX comparison with related strains and chain-elongating bacteria.</title>
        <authorList>
            <person name="Esquivel-Elizondo S."/>
            <person name="Bagci C."/>
            <person name="Temovska M."/>
            <person name="Jeon B.S."/>
            <person name="Bessarab I."/>
            <person name="Williams R.B.H."/>
            <person name="Huson D.H."/>
            <person name="Angenent L.T."/>
        </authorList>
    </citation>
    <scope>NUCLEOTIDE SEQUENCE [LARGE SCALE GENOMIC DNA]</scope>
    <source>
        <strain evidence="10 12">7D4C2</strain>
    </source>
</reference>
<dbReference type="SUPFAM" id="SSF51306">
    <property type="entry name" value="LexA/Signal peptidase"/>
    <property type="match status" value="1"/>
</dbReference>
<dbReference type="NCBIfam" id="TIGR02227">
    <property type="entry name" value="sigpep_I_bact"/>
    <property type="match status" value="1"/>
</dbReference>
<evidence type="ECO:0000256" key="6">
    <source>
        <dbReference type="PIRSR" id="PIRSR600223-1"/>
    </source>
</evidence>
<gene>
    <name evidence="9" type="primary">sipT_1</name>
    <name evidence="10" type="synonym">lepB</name>
    <name evidence="9" type="ORF">CAFE_36730</name>
    <name evidence="10" type="ORF">HCR03_03270</name>
</gene>
<sequence>MKDVSDADSLQENGAVENRIAENCYEWIEALIISLSVIMILFVSLFRVNIVVDGDSMKPNFYNGNRVLVSCLSRNLSQGDVVVIDANGTGLKERIIKRVIATGGQTVNIDFTTGIVSVDGKEIDESAYIKNGITKDQYDVKFPQKVPAGHIFVLGDNRTISEDSRFQEVGMIDCRYVIGKVVFLLNPFHSIVK</sequence>
<dbReference type="Proteomes" id="UP000515909">
    <property type="component" value="Chromosome"/>
</dbReference>
<comment type="subcellular location">
    <subcellularLocation>
        <location evidence="2">Cell membrane</location>
        <topology evidence="2">Single-pass type II membrane protein</topology>
    </subcellularLocation>
    <subcellularLocation>
        <location evidence="7">Membrane</location>
        <topology evidence="7">Single-pass type II membrane protein</topology>
    </subcellularLocation>
</comment>
<dbReference type="PANTHER" id="PTHR43390">
    <property type="entry name" value="SIGNAL PEPTIDASE I"/>
    <property type="match status" value="1"/>
</dbReference>
<keyword evidence="11" id="KW-1185">Reference proteome</keyword>
<dbReference type="PROSITE" id="PS00761">
    <property type="entry name" value="SPASE_I_3"/>
    <property type="match status" value="1"/>
</dbReference>
<dbReference type="PANTHER" id="PTHR43390:SF1">
    <property type="entry name" value="CHLOROPLAST PROCESSING PEPTIDASE"/>
    <property type="match status" value="1"/>
</dbReference>
<dbReference type="AlphaFoldDB" id="A0A6N8I467"/>
<dbReference type="GO" id="GO:0006465">
    <property type="term" value="P:signal peptide processing"/>
    <property type="evidence" value="ECO:0007669"/>
    <property type="project" value="InterPro"/>
</dbReference>